<reference evidence="2 3" key="1">
    <citation type="submission" date="2019-09" db="EMBL/GenBank/DDBJ databases">
        <authorList>
            <consortium name="DOE Joint Genome Institute"/>
            <person name="Mondo S.J."/>
            <person name="Navarro-Mendoza M.I."/>
            <person name="Perez-Arques C."/>
            <person name="Panchal S."/>
            <person name="Nicolas F.E."/>
            <person name="Ganguly P."/>
            <person name="Pangilinan J."/>
            <person name="Grigoriev I."/>
            <person name="Heitman J."/>
            <person name="Sanya K."/>
            <person name="Garre V."/>
        </authorList>
    </citation>
    <scope>NUCLEOTIDE SEQUENCE [LARGE SCALE GENOMIC DNA]</scope>
    <source>
        <strain evidence="2 3">MU402</strain>
    </source>
</reference>
<protein>
    <recommendedName>
        <fullName evidence="1">F-box domain-containing protein</fullName>
    </recommendedName>
</protein>
<feature type="domain" description="F-box" evidence="1">
    <location>
        <begin position="1"/>
        <end position="50"/>
    </location>
</feature>
<dbReference type="Proteomes" id="UP000469890">
    <property type="component" value="Unassembled WGS sequence"/>
</dbReference>
<dbReference type="InterPro" id="IPR036047">
    <property type="entry name" value="F-box-like_dom_sf"/>
</dbReference>
<evidence type="ECO:0000259" key="1">
    <source>
        <dbReference type="PROSITE" id="PS50181"/>
    </source>
</evidence>
<dbReference type="AlphaFoldDB" id="A0A8H4B8S0"/>
<dbReference type="EMBL" id="JAAECE010000009">
    <property type="protein sequence ID" value="KAF1797639.1"/>
    <property type="molecule type" value="Genomic_DNA"/>
</dbReference>
<dbReference type="InterPro" id="IPR001810">
    <property type="entry name" value="F-box_dom"/>
</dbReference>
<evidence type="ECO:0000313" key="2">
    <source>
        <dbReference type="EMBL" id="KAF1797639.1"/>
    </source>
</evidence>
<name>A0A8H4B8S0_MUCCL</name>
<dbReference type="Gene3D" id="1.20.1280.50">
    <property type="match status" value="1"/>
</dbReference>
<proteinExistence type="predicted"/>
<dbReference type="PROSITE" id="PS50181">
    <property type="entry name" value="FBOX"/>
    <property type="match status" value="1"/>
</dbReference>
<sequence length="99" mass="11292">TFDSIPIEILHLIFQHIDSAWYLGQCRHVCKRWSAPAESAMLCRPVFIRSRNMMPLLAYLTKKPSNAKLIKDLYLGIHANDSSATQLLQLALTPSIERI</sequence>
<dbReference type="SUPFAM" id="SSF81383">
    <property type="entry name" value="F-box domain"/>
    <property type="match status" value="1"/>
</dbReference>
<comment type="caution">
    <text evidence="2">The sequence shown here is derived from an EMBL/GenBank/DDBJ whole genome shotgun (WGS) entry which is preliminary data.</text>
</comment>
<accession>A0A8H4B8S0</accession>
<organism evidence="2 3">
    <name type="scientific">Mucor circinelloides f. lusitanicus</name>
    <name type="common">Mucor racemosus var. lusitanicus</name>
    <dbReference type="NCBI Taxonomy" id="29924"/>
    <lineage>
        <taxon>Eukaryota</taxon>
        <taxon>Fungi</taxon>
        <taxon>Fungi incertae sedis</taxon>
        <taxon>Mucoromycota</taxon>
        <taxon>Mucoromycotina</taxon>
        <taxon>Mucoromycetes</taxon>
        <taxon>Mucorales</taxon>
        <taxon>Mucorineae</taxon>
        <taxon>Mucoraceae</taxon>
        <taxon>Mucor</taxon>
    </lineage>
</organism>
<evidence type="ECO:0000313" key="3">
    <source>
        <dbReference type="Proteomes" id="UP000469890"/>
    </source>
</evidence>
<dbReference type="Pfam" id="PF12937">
    <property type="entry name" value="F-box-like"/>
    <property type="match status" value="1"/>
</dbReference>
<gene>
    <name evidence="2" type="ORF">FB192DRAFT_1251695</name>
</gene>
<feature type="non-terminal residue" evidence="2">
    <location>
        <position position="99"/>
    </location>
</feature>
<feature type="non-terminal residue" evidence="2">
    <location>
        <position position="1"/>
    </location>
</feature>